<feature type="transmembrane region" description="Helical" evidence="1">
    <location>
        <begin position="21"/>
        <end position="38"/>
    </location>
</feature>
<protein>
    <recommendedName>
        <fullName evidence="4">Glycerophosphoryl diester phosphodiesterase membrane domain-containing protein</fullName>
    </recommendedName>
</protein>
<accession>A0A2H0UFE1</accession>
<keyword evidence="1" id="KW-0812">Transmembrane</keyword>
<reference evidence="3" key="1">
    <citation type="submission" date="2017-09" db="EMBL/GenBank/DDBJ databases">
        <title>Depth-based differentiation of microbial function through sediment-hosted aquifers and enrichment of novel symbionts in the deep terrestrial subsurface.</title>
        <authorList>
            <person name="Probst A.J."/>
            <person name="Ladd B."/>
            <person name="Jarett J.K."/>
            <person name="Geller-Mcgrath D.E."/>
            <person name="Sieber C.M.K."/>
            <person name="Emerson J.B."/>
            <person name="Anantharaman K."/>
            <person name="Thomas B.C."/>
            <person name="Malmstrom R."/>
            <person name="Stieglmeier M."/>
            <person name="Klingl A."/>
            <person name="Woyke T."/>
            <person name="Ryan C.M."/>
            <person name="Banfield J.F."/>
        </authorList>
    </citation>
    <scope>NUCLEOTIDE SEQUENCE [LARGE SCALE GENOMIC DNA]</scope>
</reference>
<comment type="caution">
    <text evidence="2">The sequence shown here is derived from an EMBL/GenBank/DDBJ whole genome shotgun (WGS) entry which is preliminary data.</text>
</comment>
<evidence type="ECO:0008006" key="4">
    <source>
        <dbReference type="Google" id="ProtNLM"/>
    </source>
</evidence>
<keyword evidence="1" id="KW-1133">Transmembrane helix</keyword>
<keyword evidence="1" id="KW-0472">Membrane</keyword>
<evidence type="ECO:0000313" key="3">
    <source>
        <dbReference type="Proteomes" id="UP000229315"/>
    </source>
</evidence>
<feature type="transmembrane region" description="Helical" evidence="1">
    <location>
        <begin position="44"/>
        <end position="64"/>
    </location>
</feature>
<dbReference type="PANTHER" id="PTHR40076:SF1">
    <property type="entry name" value="MEMBRANE PROTEIN"/>
    <property type="match status" value="1"/>
</dbReference>
<dbReference type="EMBL" id="PFBH01000015">
    <property type="protein sequence ID" value="PIR85117.1"/>
    <property type="molecule type" value="Genomic_DNA"/>
</dbReference>
<dbReference type="AlphaFoldDB" id="A0A2H0UFE1"/>
<name>A0A2H0UFE1_9BACT</name>
<feature type="transmembrane region" description="Helical" evidence="1">
    <location>
        <begin position="146"/>
        <end position="179"/>
    </location>
</feature>
<dbReference type="InterPro" id="IPR010380">
    <property type="entry name" value="DUF975"/>
</dbReference>
<evidence type="ECO:0000313" key="2">
    <source>
        <dbReference type="EMBL" id="PIR85117.1"/>
    </source>
</evidence>
<gene>
    <name evidence="2" type="ORF">COU15_02585</name>
</gene>
<feature type="transmembrane region" description="Helical" evidence="1">
    <location>
        <begin position="84"/>
        <end position="108"/>
    </location>
</feature>
<sequence>MKKIHTSDALQEGWKQFAKRPLFLLGLSFSVAILFILAGTSNGLVTALAYIVYGGYLGVLLHHFQGDTISYDDLFSLDSRWISFAFLGLIKGLLLFLGFLLLIVPGVYLSIRWMFAELLVIDQGMKPLQALKASADMTRGHMWELFWFSFVASVLVILGLVFLVVGAVVAALVVAFAMIKIYLDLKNIVTVE</sequence>
<evidence type="ECO:0000256" key="1">
    <source>
        <dbReference type="SAM" id="Phobius"/>
    </source>
</evidence>
<proteinExistence type="predicted"/>
<dbReference type="Proteomes" id="UP000229315">
    <property type="component" value="Unassembled WGS sequence"/>
</dbReference>
<organism evidence="2 3">
    <name type="scientific">Candidatus Kaiserbacteria bacterium CG10_big_fil_rev_8_21_14_0_10_45_20</name>
    <dbReference type="NCBI Taxonomy" id="1974607"/>
    <lineage>
        <taxon>Bacteria</taxon>
        <taxon>Candidatus Kaiseribacteriota</taxon>
    </lineage>
</organism>
<dbReference type="PANTHER" id="PTHR40076">
    <property type="entry name" value="MEMBRANE PROTEIN-RELATED"/>
    <property type="match status" value="1"/>
</dbReference>